<protein>
    <recommendedName>
        <fullName evidence="7">Dipeptide epimerase</fullName>
        <ecNumber evidence="7">5.1.1.-</ecNumber>
    </recommendedName>
</protein>
<dbReference type="PANTHER" id="PTHR48073:SF2">
    <property type="entry name" value="O-SUCCINYLBENZOATE SYNTHASE"/>
    <property type="match status" value="1"/>
</dbReference>
<dbReference type="PANTHER" id="PTHR48073">
    <property type="entry name" value="O-SUCCINYLBENZOATE SYNTHASE-RELATED"/>
    <property type="match status" value="1"/>
</dbReference>
<dbReference type="Proteomes" id="UP000321532">
    <property type="component" value="Unassembled WGS sequence"/>
</dbReference>
<feature type="binding site" evidence="6">
    <location>
        <position position="180"/>
    </location>
    <ligand>
        <name>Mg(2+)</name>
        <dbReference type="ChEBI" id="CHEBI:18420"/>
    </ligand>
</feature>
<accession>A0A512B3G8</accession>
<dbReference type="GO" id="GO:0016855">
    <property type="term" value="F:racemase and epimerase activity, acting on amino acids and derivatives"/>
    <property type="evidence" value="ECO:0007669"/>
    <property type="project" value="UniProtKB-UniRule"/>
</dbReference>
<feature type="active site" description="Proton acceptor; specific for (R)-substrate epimerization" evidence="5">
    <location>
        <position position="156"/>
    </location>
</feature>
<dbReference type="EMBL" id="BJYS01000039">
    <property type="protein sequence ID" value="GEO06503.1"/>
    <property type="molecule type" value="Genomic_DNA"/>
</dbReference>
<evidence type="ECO:0000256" key="4">
    <source>
        <dbReference type="ARBA" id="ARBA00023235"/>
    </source>
</evidence>
<evidence type="ECO:0000256" key="1">
    <source>
        <dbReference type="ARBA" id="ARBA00008031"/>
    </source>
</evidence>
<proteinExistence type="inferred from homology"/>
<evidence type="ECO:0000256" key="2">
    <source>
        <dbReference type="ARBA" id="ARBA00022723"/>
    </source>
</evidence>
<feature type="binding site" evidence="6">
    <location>
        <position position="207"/>
    </location>
    <ligand>
        <name>Mg(2+)</name>
        <dbReference type="ChEBI" id="CHEBI:18420"/>
    </ligand>
</feature>
<dbReference type="Pfam" id="PF13378">
    <property type="entry name" value="MR_MLE_C"/>
    <property type="match status" value="1"/>
</dbReference>
<feature type="domain" description="Mandelate racemase/muconate lactonizing enzyme C-terminal" evidence="8">
    <location>
        <begin position="135"/>
        <end position="228"/>
    </location>
</feature>
<keyword evidence="3 6" id="KW-0460">Magnesium</keyword>
<dbReference type="InterPro" id="IPR036849">
    <property type="entry name" value="Enolase-like_C_sf"/>
</dbReference>
<sequence>MLRWHIESKQLQLRYTWKISRNSSDEKTNLFIRVADRRFVGIGEAAPNIRYGETAQELTRQYESLVENGLELIRSLEDLQVLLSLYPPANSLRFAIESAYIHYFCQKKGITVVEFLGLRLPQSVSTAFSLPIMDPALVPAFIRDNNLNRFGNLKVKVNQEEGLNLVRQVASVSTKPLIVDANEAWNDPDELLVFLEKLKRFRISFIEQPLPAAQTEAYTYLRQHTPYDIFADESVTNEADFELLQKQFHGVNMKLMKAGGYLNGLHILEQTRQRGLKTMVGCMIETSLGIWSAMQLCQGVYQADLDGFLILKNEPFGIVEEKNGELLIP</sequence>
<dbReference type="CDD" id="cd03319">
    <property type="entry name" value="L-Ala-DL-Glu_epimerase"/>
    <property type="match status" value="1"/>
</dbReference>
<dbReference type="GO" id="GO:0000287">
    <property type="term" value="F:magnesium ion binding"/>
    <property type="evidence" value="ECO:0007669"/>
    <property type="project" value="UniProtKB-ARBA"/>
</dbReference>
<dbReference type="RefSeq" id="WP_146902687.1">
    <property type="nucleotide sequence ID" value="NZ_BJYS01000039.1"/>
</dbReference>
<dbReference type="SUPFAM" id="SSF51604">
    <property type="entry name" value="Enolase C-terminal domain-like"/>
    <property type="match status" value="1"/>
</dbReference>
<dbReference type="InterPro" id="IPR029065">
    <property type="entry name" value="Enolase_C-like"/>
</dbReference>
<comment type="similarity">
    <text evidence="1 7">Belongs to the mandelate racemase/muconate lactonizing enzyme family.</text>
</comment>
<feature type="active site" description="Proton acceptor; specific for (S)-substrate epimerization" evidence="5">
    <location>
        <position position="254"/>
    </location>
</feature>
<keyword evidence="4 7" id="KW-0413">Isomerase</keyword>
<comment type="cofactor">
    <cofactor evidence="6 7">
        <name>Mg(2+)</name>
        <dbReference type="ChEBI" id="CHEBI:18420"/>
    </cofactor>
    <text evidence="6 7">Binds 1 Mg(2+) ion per subunit.</text>
</comment>
<organism evidence="9 10">
    <name type="scientific">Adhaeribacter aerolatus</name>
    <dbReference type="NCBI Taxonomy" id="670289"/>
    <lineage>
        <taxon>Bacteria</taxon>
        <taxon>Pseudomonadati</taxon>
        <taxon>Bacteroidota</taxon>
        <taxon>Cytophagia</taxon>
        <taxon>Cytophagales</taxon>
        <taxon>Hymenobacteraceae</taxon>
        <taxon>Adhaeribacter</taxon>
    </lineage>
</organism>
<evidence type="ECO:0000313" key="10">
    <source>
        <dbReference type="Proteomes" id="UP000321532"/>
    </source>
</evidence>
<dbReference type="InterPro" id="IPR034603">
    <property type="entry name" value="Dipeptide_epimerase"/>
</dbReference>
<name>A0A512B3G8_9BACT</name>
<evidence type="ECO:0000256" key="6">
    <source>
        <dbReference type="PIRSR" id="PIRSR634603-3"/>
    </source>
</evidence>
<dbReference type="SUPFAM" id="SSF54826">
    <property type="entry name" value="Enolase N-terminal domain-like"/>
    <property type="match status" value="1"/>
</dbReference>
<keyword evidence="2 6" id="KW-0479">Metal-binding</keyword>
<keyword evidence="10" id="KW-1185">Reference proteome</keyword>
<evidence type="ECO:0000256" key="5">
    <source>
        <dbReference type="PIRSR" id="PIRSR634603-1"/>
    </source>
</evidence>
<evidence type="ECO:0000259" key="8">
    <source>
        <dbReference type="SMART" id="SM00922"/>
    </source>
</evidence>
<gene>
    <name evidence="9" type="ORF">AAE02nite_41670</name>
</gene>
<comment type="caution">
    <text evidence="9">The sequence shown here is derived from an EMBL/GenBank/DDBJ whole genome shotgun (WGS) entry which is preliminary data.</text>
</comment>
<dbReference type="SMART" id="SM00922">
    <property type="entry name" value="MR_MLE"/>
    <property type="match status" value="1"/>
</dbReference>
<feature type="binding site" evidence="6">
    <location>
        <position position="232"/>
    </location>
    <ligand>
        <name>Mg(2+)</name>
        <dbReference type="ChEBI" id="CHEBI:18420"/>
    </ligand>
</feature>
<evidence type="ECO:0000256" key="7">
    <source>
        <dbReference type="RuleBase" id="RU366006"/>
    </source>
</evidence>
<dbReference type="InterPro" id="IPR013342">
    <property type="entry name" value="Mandelate_racemase_C"/>
</dbReference>
<dbReference type="InterPro" id="IPR029017">
    <property type="entry name" value="Enolase-like_N"/>
</dbReference>
<evidence type="ECO:0000256" key="3">
    <source>
        <dbReference type="ARBA" id="ARBA00022842"/>
    </source>
</evidence>
<evidence type="ECO:0000313" key="9">
    <source>
        <dbReference type="EMBL" id="GEO06503.1"/>
    </source>
</evidence>
<dbReference type="EC" id="5.1.1.-" evidence="7"/>
<dbReference type="AlphaFoldDB" id="A0A512B3G8"/>
<reference evidence="9 10" key="1">
    <citation type="submission" date="2019-07" db="EMBL/GenBank/DDBJ databases">
        <title>Whole genome shotgun sequence of Adhaeribacter aerolatus NBRC 106133.</title>
        <authorList>
            <person name="Hosoyama A."/>
            <person name="Uohara A."/>
            <person name="Ohji S."/>
            <person name="Ichikawa N."/>
        </authorList>
    </citation>
    <scope>NUCLEOTIDE SEQUENCE [LARGE SCALE GENOMIC DNA]</scope>
    <source>
        <strain evidence="9 10">NBRC 106133</strain>
    </source>
</reference>
<dbReference type="Gene3D" id="3.20.20.120">
    <property type="entry name" value="Enolase-like C-terminal domain"/>
    <property type="match status" value="1"/>
</dbReference>
<dbReference type="Gene3D" id="3.30.390.10">
    <property type="entry name" value="Enolase-like, N-terminal domain"/>
    <property type="match status" value="1"/>
</dbReference>
<dbReference type="OrthoDB" id="9775391at2"/>